<gene>
    <name evidence="9" type="ORF">SAMN05192568_107314</name>
</gene>
<evidence type="ECO:0000256" key="5">
    <source>
        <dbReference type="ARBA" id="ARBA00022741"/>
    </source>
</evidence>
<keyword evidence="6 9" id="KW-0067">ATP-binding</keyword>
<dbReference type="InterPro" id="IPR050388">
    <property type="entry name" value="ABC_Ni/Peptide_Import"/>
</dbReference>
<dbReference type="SUPFAM" id="SSF52540">
    <property type="entry name" value="P-loop containing nucleoside triphosphate hydrolases"/>
    <property type="match status" value="1"/>
</dbReference>
<evidence type="ECO:0000313" key="10">
    <source>
        <dbReference type="Proteomes" id="UP000199048"/>
    </source>
</evidence>
<keyword evidence="5" id="KW-0547">Nucleotide-binding</keyword>
<dbReference type="Proteomes" id="UP000199048">
    <property type="component" value="Unassembled WGS sequence"/>
</dbReference>
<keyword evidence="10" id="KW-1185">Reference proteome</keyword>
<dbReference type="InterPro" id="IPR017871">
    <property type="entry name" value="ABC_transporter-like_CS"/>
</dbReference>
<dbReference type="InterPro" id="IPR003439">
    <property type="entry name" value="ABC_transporter-like_ATP-bd"/>
</dbReference>
<dbReference type="AlphaFoldDB" id="A0A1I4UMG4"/>
<dbReference type="SMART" id="SM00382">
    <property type="entry name" value="AAA"/>
    <property type="match status" value="1"/>
</dbReference>
<comment type="subcellular location">
    <subcellularLocation>
        <location evidence="1">Cell inner membrane</location>
        <topology evidence="1">Peripheral membrane protein</topology>
    </subcellularLocation>
</comment>
<dbReference type="Pfam" id="PF00005">
    <property type="entry name" value="ABC_tran"/>
    <property type="match status" value="1"/>
</dbReference>
<dbReference type="CDD" id="cd03257">
    <property type="entry name" value="ABC_NikE_OppD_transporters"/>
    <property type="match status" value="1"/>
</dbReference>
<protein>
    <submittedName>
        <fullName evidence="9">Peptide/nickel transport system ATP-binding protein</fullName>
    </submittedName>
</protein>
<keyword evidence="4" id="KW-1003">Cell membrane</keyword>
<comment type="similarity">
    <text evidence="2">Belongs to the ABC transporter superfamily.</text>
</comment>
<dbReference type="EMBL" id="FOTK01000073">
    <property type="protein sequence ID" value="SFM90118.1"/>
    <property type="molecule type" value="Genomic_DNA"/>
</dbReference>
<proteinExistence type="inferred from homology"/>
<dbReference type="GO" id="GO:0016887">
    <property type="term" value="F:ATP hydrolysis activity"/>
    <property type="evidence" value="ECO:0007669"/>
    <property type="project" value="InterPro"/>
</dbReference>
<dbReference type="STRING" id="582667.SAMN05192568_107314"/>
<evidence type="ECO:0000313" key="9">
    <source>
        <dbReference type="EMBL" id="SFM90118.1"/>
    </source>
</evidence>
<reference evidence="10" key="1">
    <citation type="submission" date="2016-10" db="EMBL/GenBank/DDBJ databases">
        <authorList>
            <person name="Varghese N."/>
            <person name="Submissions S."/>
        </authorList>
    </citation>
    <scope>NUCLEOTIDE SEQUENCE [LARGE SCALE GENOMIC DNA]</scope>
    <source>
        <strain evidence="10">BL36</strain>
    </source>
</reference>
<keyword evidence="3" id="KW-0813">Transport</keyword>
<keyword evidence="7" id="KW-0472">Membrane</keyword>
<evidence type="ECO:0000256" key="1">
    <source>
        <dbReference type="ARBA" id="ARBA00004417"/>
    </source>
</evidence>
<dbReference type="InterPro" id="IPR003593">
    <property type="entry name" value="AAA+_ATPase"/>
</dbReference>
<accession>A0A1I4UMG4</accession>
<dbReference type="Gene3D" id="3.40.50.300">
    <property type="entry name" value="P-loop containing nucleotide triphosphate hydrolases"/>
    <property type="match status" value="1"/>
</dbReference>
<dbReference type="PROSITE" id="PS00211">
    <property type="entry name" value="ABC_TRANSPORTER_1"/>
    <property type="match status" value="1"/>
</dbReference>
<feature type="domain" description="ABC transporter" evidence="8">
    <location>
        <begin position="8"/>
        <end position="254"/>
    </location>
</feature>
<evidence type="ECO:0000256" key="3">
    <source>
        <dbReference type="ARBA" id="ARBA00022448"/>
    </source>
</evidence>
<evidence type="ECO:0000256" key="4">
    <source>
        <dbReference type="ARBA" id="ARBA00022475"/>
    </source>
</evidence>
<dbReference type="PANTHER" id="PTHR43297">
    <property type="entry name" value="OLIGOPEPTIDE TRANSPORT ATP-BINDING PROTEIN APPD"/>
    <property type="match status" value="1"/>
</dbReference>
<organism evidence="9 10">
    <name type="scientific">Methylobacterium pseudosasicola</name>
    <dbReference type="NCBI Taxonomy" id="582667"/>
    <lineage>
        <taxon>Bacteria</taxon>
        <taxon>Pseudomonadati</taxon>
        <taxon>Pseudomonadota</taxon>
        <taxon>Alphaproteobacteria</taxon>
        <taxon>Hyphomicrobiales</taxon>
        <taxon>Methylobacteriaceae</taxon>
        <taxon>Methylobacterium</taxon>
    </lineage>
</organism>
<evidence type="ECO:0000256" key="6">
    <source>
        <dbReference type="ARBA" id="ARBA00022840"/>
    </source>
</evidence>
<dbReference type="InterPro" id="IPR027417">
    <property type="entry name" value="P-loop_NTPase"/>
</dbReference>
<dbReference type="PROSITE" id="PS50893">
    <property type="entry name" value="ABC_TRANSPORTER_2"/>
    <property type="match status" value="1"/>
</dbReference>
<evidence type="ECO:0000259" key="8">
    <source>
        <dbReference type="PROSITE" id="PS50893"/>
    </source>
</evidence>
<dbReference type="GO" id="GO:0005524">
    <property type="term" value="F:ATP binding"/>
    <property type="evidence" value="ECO:0007669"/>
    <property type="project" value="UniProtKB-KW"/>
</dbReference>
<evidence type="ECO:0000256" key="7">
    <source>
        <dbReference type="ARBA" id="ARBA00023136"/>
    </source>
</evidence>
<sequence length="277" mass="30177">MMDRSPLLDVDALSVAYGGVPVVDGVSFRLASNERLGIVGESGSGKSQTARAVLGLLATHARVEATRLSFEGRDLLGMGPRARRQLRGRRIAMVMQDPQASLNTVMRIGAQIDEVHRRHRGSSAAEARARTLEALEGLGLDDAGRVYRAYPHEVSGGMAQRAMIAMMLAPDPSLLIADEPTSALDMAVAAGVMETLREQVERRRMAMVVISHDLDLVASFCDRVLVMWRGRIVEACGADRLHEARHPYTRGLLGCIPRLGRRPRRLATIDRGTAHGD</sequence>
<name>A0A1I4UMG4_9HYPH</name>
<dbReference type="PANTHER" id="PTHR43297:SF2">
    <property type="entry name" value="DIPEPTIDE TRANSPORT ATP-BINDING PROTEIN DPPD"/>
    <property type="match status" value="1"/>
</dbReference>
<evidence type="ECO:0000256" key="2">
    <source>
        <dbReference type="ARBA" id="ARBA00005417"/>
    </source>
</evidence>
<dbReference type="GO" id="GO:0005886">
    <property type="term" value="C:plasma membrane"/>
    <property type="evidence" value="ECO:0007669"/>
    <property type="project" value="UniProtKB-SubCell"/>
</dbReference>